<dbReference type="Proteomes" id="UP000613401">
    <property type="component" value="Unassembled WGS sequence"/>
</dbReference>
<dbReference type="AlphaFoldDB" id="A0A8H4CHL0"/>
<dbReference type="GeneID" id="69012119"/>
<evidence type="ECO:0000313" key="2">
    <source>
        <dbReference type="Proteomes" id="UP000613401"/>
    </source>
</evidence>
<gene>
    <name evidence="1" type="ORF">GCG54_00004967</name>
</gene>
<evidence type="ECO:0000313" key="1">
    <source>
        <dbReference type="EMBL" id="KAF3803787.1"/>
    </source>
</evidence>
<keyword evidence="2" id="KW-1185">Reference proteome</keyword>
<dbReference type="EMBL" id="WVTB01000054">
    <property type="protein sequence ID" value="KAF3803787.1"/>
    <property type="molecule type" value="Genomic_DNA"/>
</dbReference>
<proteinExistence type="predicted"/>
<protein>
    <recommendedName>
        <fullName evidence="3">NmrA-like domain-containing protein</fullName>
    </recommendedName>
</protein>
<name>A0A8H4CHL0_COLGL</name>
<sequence>MAEVGIHEVDLKASQHNIVKPLARIYLVVSASSFGSLPDETSLANAANVAGVKRVFWSSLSL</sequence>
<reference evidence="1" key="2">
    <citation type="submission" date="2020-03" db="EMBL/GenBank/DDBJ databases">
        <authorList>
            <person name="Fu F.-F."/>
            <person name="Chen J."/>
        </authorList>
    </citation>
    <scope>NUCLEOTIDE SEQUENCE</scope>
    <source>
        <strain evidence="1">Lc1</strain>
    </source>
</reference>
<dbReference type="Gene3D" id="3.40.50.720">
    <property type="entry name" value="NAD(P)-binding Rossmann-like Domain"/>
    <property type="match status" value="1"/>
</dbReference>
<accession>A0A8H4CHL0</accession>
<reference evidence="1" key="1">
    <citation type="journal article" date="2020" name="Phytopathology">
        <title>Genome sequence and comparative analysis of Colletotrichum gloeosporioides isolated from Liriodendron leaves.</title>
        <authorList>
            <person name="Fu F.F."/>
            <person name="Hao Z."/>
            <person name="Wang P."/>
            <person name="Lu Y."/>
            <person name="Xue L.J."/>
            <person name="Wei G."/>
            <person name="Tian Y."/>
            <person name="Baishi H."/>
            <person name="Xu H."/>
            <person name="Shi J."/>
            <person name="Cheng T."/>
            <person name="Wang G."/>
            <person name="Yi Y."/>
            <person name="Chen J."/>
        </authorList>
    </citation>
    <scope>NUCLEOTIDE SEQUENCE</scope>
    <source>
        <strain evidence="1">Lc1</strain>
    </source>
</reference>
<comment type="caution">
    <text evidence="1">The sequence shown here is derived from an EMBL/GenBank/DDBJ whole genome shotgun (WGS) entry which is preliminary data.</text>
</comment>
<organism evidence="1 2">
    <name type="scientific">Colletotrichum gloeosporioides</name>
    <name type="common">Anthracnose fungus</name>
    <name type="synonym">Glomerella cingulata</name>
    <dbReference type="NCBI Taxonomy" id="474922"/>
    <lineage>
        <taxon>Eukaryota</taxon>
        <taxon>Fungi</taxon>
        <taxon>Dikarya</taxon>
        <taxon>Ascomycota</taxon>
        <taxon>Pezizomycotina</taxon>
        <taxon>Sordariomycetes</taxon>
        <taxon>Hypocreomycetidae</taxon>
        <taxon>Glomerellales</taxon>
        <taxon>Glomerellaceae</taxon>
        <taxon>Colletotrichum</taxon>
        <taxon>Colletotrichum gloeosporioides species complex</taxon>
    </lineage>
</organism>
<dbReference type="RefSeq" id="XP_045262946.1">
    <property type="nucleotide sequence ID" value="XM_045405003.1"/>
</dbReference>
<evidence type="ECO:0008006" key="3">
    <source>
        <dbReference type="Google" id="ProtNLM"/>
    </source>
</evidence>